<sequence>MPILSSPKLVEVPESQGLAVRVVAHDWSLVLAGLQTSTNPSSNACRRFRHASLLSNKTSDSRVDRKASKQSLRKYRIEPVACVRSEPAQRDSGRGVVRRWSVTSQPASTWRDMQHAPQPNPVVPAPLCVSVRSIAANLRAEDSIQGVQPYRGKGWKEALVRRRENDILEAETVTHRASSMDVHRLTGSPSTTYLSPGGGSM</sequence>
<gene>
    <name evidence="2" type="ORF">CSOJ01_04620</name>
</gene>
<dbReference type="Proteomes" id="UP000652219">
    <property type="component" value="Unassembled WGS sequence"/>
</dbReference>
<protein>
    <submittedName>
        <fullName evidence="2">Uncharacterized protein</fullName>
    </submittedName>
</protein>
<feature type="region of interest" description="Disordered" evidence="1">
    <location>
        <begin position="182"/>
        <end position="201"/>
    </location>
</feature>
<accession>A0A8H6MZ07</accession>
<dbReference type="EMBL" id="WIGN01000053">
    <property type="protein sequence ID" value="KAF6813436.1"/>
    <property type="molecule type" value="Genomic_DNA"/>
</dbReference>
<organism evidence="2 3">
    <name type="scientific">Colletotrichum sojae</name>
    <dbReference type="NCBI Taxonomy" id="2175907"/>
    <lineage>
        <taxon>Eukaryota</taxon>
        <taxon>Fungi</taxon>
        <taxon>Dikarya</taxon>
        <taxon>Ascomycota</taxon>
        <taxon>Pezizomycotina</taxon>
        <taxon>Sordariomycetes</taxon>
        <taxon>Hypocreomycetidae</taxon>
        <taxon>Glomerellales</taxon>
        <taxon>Glomerellaceae</taxon>
        <taxon>Colletotrichum</taxon>
        <taxon>Colletotrichum orchidearum species complex</taxon>
    </lineage>
</organism>
<evidence type="ECO:0000256" key="1">
    <source>
        <dbReference type="SAM" id="MobiDB-lite"/>
    </source>
</evidence>
<dbReference type="AlphaFoldDB" id="A0A8H6MZ07"/>
<evidence type="ECO:0000313" key="2">
    <source>
        <dbReference type="EMBL" id="KAF6813436.1"/>
    </source>
</evidence>
<reference evidence="2 3" key="1">
    <citation type="journal article" date="2020" name="Phytopathology">
        <title>Genome Sequence Resources of Colletotrichum truncatum, C. plurivorum, C. musicola, and C. sojae: Four Species Pathogenic to Soybean (Glycine max).</title>
        <authorList>
            <person name="Rogerio F."/>
            <person name="Boufleur T.R."/>
            <person name="Ciampi-Guillardi M."/>
            <person name="Sukno S.A."/>
            <person name="Thon M.R."/>
            <person name="Massola Junior N.S."/>
            <person name="Baroncelli R."/>
        </authorList>
    </citation>
    <scope>NUCLEOTIDE SEQUENCE [LARGE SCALE GENOMIC DNA]</scope>
    <source>
        <strain evidence="2 3">LFN0009</strain>
    </source>
</reference>
<proteinExistence type="predicted"/>
<evidence type="ECO:0000313" key="3">
    <source>
        <dbReference type="Proteomes" id="UP000652219"/>
    </source>
</evidence>
<comment type="caution">
    <text evidence="2">The sequence shown here is derived from an EMBL/GenBank/DDBJ whole genome shotgun (WGS) entry which is preliminary data.</text>
</comment>
<name>A0A8H6MZ07_9PEZI</name>
<keyword evidence="3" id="KW-1185">Reference proteome</keyword>